<gene>
    <name evidence="2" type="ORF">K457DRAFT_23760</name>
</gene>
<dbReference type="Proteomes" id="UP000078512">
    <property type="component" value="Unassembled WGS sequence"/>
</dbReference>
<protein>
    <recommendedName>
        <fullName evidence="4">Transmembrane protein</fullName>
    </recommendedName>
</protein>
<keyword evidence="1" id="KW-0472">Membrane</keyword>
<evidence type="ECO:0000256" key="1">
    <source>
        <dbReference type="SAM" id="Phobius"/>
    </source>
</evidence>
<evidence type="ECO:0008006" key="4">
    <source>
        <dbReference type="Google" id="ProtNLM"/>
    </source>
</evidence>
<feature type="transmembrane region" description="Helical" evidence="1">
    <location>
        <begin position="482"/>
        <end position="500"/>
    </location>
</feature>
<dbReference type="OrthoDB" id="2405755at2759"/>
<name>A0A197JI28_9FUNG</name>
<keyword evidence="1" id="KW-0812">Transmembrane</keyword>
<dbReference type="EMBL" id="KV442087">
    <property type="protein sequence ID" value="OAQ24847.1"/>
    <property type="molecule type" value="Genomic_DNA"/>
</dbReference>
<feature type="transmembrane region" description="Helical" evidence="1">
    <location>
        <begin position="12"/>
        <end position="32"/>
    </location>
</feature>
<evidence type="ECO:0000313" key="3">
    <source>
        <dbReference type="Proteomes" id="UP000078512"/>
    </source>
</evidence>
<sequence>MFLPWSFFHLNLFYLALDLLVAAALSAALTHIARRHGGHAQSVRWIQQAGYMEMFAALKNLGREGNWRLFSGLLVTFAGSLALVGILVGSKTFAEIATQEGIIRQEVVASRQFVVSDVITTIPTWNFPVGYETSTRDALAVAVNSSKIIPRPDPTKRYNPRLSESEYEVVCDQFDLRTHLDQDQFVVRNNGCATILFNSTSSIDPDLTRSYIVQKSKGRAKVVMYGVTDAKFDMIASTVFTFNVHSQVIYLGQKCTTYNYNFMVINATKAGITSSPITTLTKCLLSSGDVAILSSTVIRFLAPEHQQFLSIATSIFGTQDELVAGLQDSINNGTLSNLPADVREEELVMEVKVAGTEATALICIGSRWGETEAPHITCSYTITNVLIVKLPPMNPDIAARLINKGLSPMLTGVINAMLLYHLPMISEKKPSFAFSKIFNASSEAVNYFAALGHNFLMDWDGSMLYVTFDTVEIVKGYEIPAWLFYSMIGVMVACMVFWSFTKFWIEDRYKDSLYFAVSKELIAGQADIAPRLHQFNPDTLEFEGRRIVSTKGAHVPKEKEEGEEMEEEKEEETAVYQQLIAESYDPLLTTTKECSKALC</sequence>
<keyword evidence="1" id="KW-1133">Transmembrane helix</keyword>
<reference evidence="2 3" key="1">
    <citation type="submission" date="2016-05" db="EMBL/GenBank/DDBJ databases">
        <title>Genome sequencing reveals origins of a unique bacterial endosymbiosis in the earliest lineages of terrestrial Fungi.</title>
        <authorList>
            <consortium name="DOE Joint Genome Institute"/>
            <person name="Uehling J."/>
            <person name="Gryganskyi A."/>
            <person name="Hameed K."/>
            <person name="Tschaplinski T."/>
            <person name="Misztal P."/>
            <person name="Wu S."/>
            <person name="Desiro A."/>
            <person name="Vande Pol N."/>
            <person name="Du Z.-Y."/>
            <person name="Zienkiewicz A."/>
            <person name="Zienkiewicz K."/>
            <person name="Morin E."/>
            <person name="Tisserant E."/>
            <person name="Splivallo R."/>
            <person name="Hainaut M."/>
            <person name="Henrissat B."/>
            <person name="Ohm R."/>
            <person name="Kuo A."/>
            <person name="Yan J."/>
            <person name="Lipzen A."/>
            <person name="Nolan M."/>
            <person name="Labutti K."/>
            <person name="Barry K."/>
            <person name="Goldstein A."/>
            <person name="Labbe J."/>
            <person name="Schadt C."/>
            <person name="Tuskan G."/>
            <person name="Grigoriev I."/>
            <person name="Martin F."/>
            <person name="Vilgalys R."/>
            <person name="Bonito G."/>
        </authorList>
    </citation>
    <scope>NUCLEOTIDE SEQUENCE [LARGE SCALE GENOMIC DNA]</scope>
    <source>
        <strain evidence="2 3">AG-77</strain>
    </source>
</reference>
<dbReference type="AlphaFoldDB" id="A0A197JI28"/>
<accession>A0A197JI28</accession>
<proteinExistence type="predicted"/>
<evidence type="ECO:0000313" key="2">
    <source>
        <dbReference type="EMBL" id="OAQ24847.1"/>
    </source>
</evidence>
<feature type="transmembrane region" description="Helical" evidence="1">
    <location>
        <begin position="69"/>
        <end position="89"/>
    </location>
</feature>
<organism evidence="2 3">
    <name type="scientific">Linnemannia elongata AG-77</name>
    <dbReference type="NCBI Taxonomy" id="1314771"/>
    <lineage>
        <taxon>Eukaryota</taxon>
        <taxon>Fungi</taxon>
        <taxon>Fungi incertae sedis</taxon>
        <taxon>Mucoromycota</taxon>
        <taxon>Mortierellomycotina</taxon>
        <taxon>Mortierellomycetes</taxon>
        <taxon>Mortierellales</taxon>
        <taxon>Mortierellaceae</taxon>
        <taxon>Linnemannia</taxon>
    </lineage>
</organism>
<keyword evidence="3" id="KW-1185">Reference proteome</keyword>